<evidence type="ECO:0000256" key="1">
    <source>
        <dbReference type="SAM" id="SignalP"/>
    </source>
</evidence>
<evidence type="ECO:0000313" key="2">
    <source>
        <dbReference type="EMBL" id="QEG01794.1"/>
    </source>
</evidence>
<dbReference type="Proteomes" id="UP000321353">
    <property type="component" value="Chromosome"/>
</dbReference>
<sequence length="110" mass="12136" precursor="true">MLVVMLLILTTTAMAAVHARQLASALRIEQARMRSESRARGPMMVLALACQRIETGNPTNSSVSYQYSHHDGVQTTLYRITYQSVDTDKWDVTAEPDPLAGSLPVLPDSF</sequence>
<gene>
    <name evidence="2" type="ORF">Mal15_58750</name>
</gene>
<accession>A0A5B9MLE0</accession>
<keyword evidence="1" id="KW-0732">Signal</keyword>
<proteinExistence type="predicted"/>
<dbReference type="KEGG" id="smam:Mal15_58750"/>
<dbReference type="EMBL" id="CP036264">
    <property type="protein sequence ID" value="QEG01794.1"/>
    <property type="molecule type" value="Genomic_DNA"/>
</dbReference>
<feature type="chain" id="PRO_5022851384" evidence="1">
    <location>
        <begin position="16"/>
        <end position="110"/>
    </location>
</feature>
<organism evidence="2 3">
    <name type="scientific">Stieleria maiorica</name>
    <dbReference type="NCBI Taxonomy" id="2795974"/>
    <lineage>
        <taxon>Bacteria</taxon>
        <taxon>Pseudomonadati</taxon>
        <taxon>Planctomycetota</taxon>
        <taxon>Planctomycetia</taxon>
        <taxon>Pirellulales</taxon>
        <taxon>Pirellulaceae</taxon>
        <taxon>Stieleria</taxon>
    </lineage>
</organism>
<dbReference type="AlphaFoldDB" id="A0A5B9MLE0"/>
<evidence type="ECO:0000313" key="3">
    <source>
        <dbReference type="Proteomes" id="UP000321353"/>
    </source>
</evidence>
<name>A0A5B9MLE0_9BACT</name>
<reference evidence="2 3" key="1">
    <citation type="submission" date="2019-02" db="EMBL/GenBank/DDBJ databases">
        <title>Planctomycetal bacteria perform biofilm scaping via a novel small molecule.</title>
        <authorList>
            <person name="Jeske O."/>
            <person name="Boedeker C."/>
            <person name="Wiegand S."/>
            <person name="Breitling P."/>
            <person name="Kallscheuer N."/>
            <person name="Jogler M."/>
            <person name="Rohde M."/>
            <person name="Petersen J."/>
            <person name="Medema M.H."/>
            <person name="Surup F."/>
            <person name="Jogler C."/>
        </authorList>
    </citation>
    <scope>NUCLEOTIDE SEQUENCE [LARGE SCALE GENOMIC DNA]</scope>
    <source>
        <strain evidence="2 3">Mal15</strain>
    </source>
</reference>
<feature type="signal peptide" evidence="1">
    <location>
        <begin position="1"/>
        <end position="15"/>
    </location>
</feature>
<protein>
    <submittedName>
        <fullName evidence="2">Uncharacterized protein</fullName>
    </submittedName>
</protein>
<keyword evidence="3" id="KW-1185">Reference proteome</keyword>